<dbReference type="CDD" id="cd00303">
    <property type="entry name" value="retropepsin_like"/>
    <property type="match status" value="1"/>
</dbReference>
<keyword evidence="5" id="KW-0255">Endonuclease</keyword>
<dbReference type="InterPro" id="IPR043128">
    <property type="entry name" value="Rev_trsase/Diguanyl_cyclase"/>
</dbReference>
<evidence type="ECO:0000256" key="6">
    <source>
        <dbReference type="ARBA" id="ARBA00022801"/>
    </source>
</evidence>
<dbReference type="InterPro" id="IPR041373">
    <property type="entry name" value="RT_RNaseH"/>
</dbReference>
<sequence>MSHKGDSSPKGKVDNSSFVLKAMQQQFEQLNFVLGEVRDRMDLQDVAIRNPHRRVRRERGHEWNPGGRDGVDRSLGNIKMKIPSFQGRTDPEVYLEWEKKIDLVFDCHNYSEEKKVKLAVIEFTDYAIIWWDQLVTNRRRNTERPVETWGELKALMRQRFVPSHFYRDLYQRLQNLTQGSRSVEDYHKEMEDYHKEMEVAMIRANVEEDREATMARFLSGLNRDIVNVIELQHYVEIEDMVHMAMKVERQLKRKGIARYTLVTNTTWKSKWDRNDSTEEKRKTEPPKGKDEGISNKPKVESQPSRNRDIKWFKCLDSGHIASQCPNRRVMIMRDNGEVMTESEDDSDKMPELVDTSDDDGVVYPVTSESLVARRALNTHIKVDDAEQQRENIFHTRCHVNNKVCSMIIDGGSCTNVASTILVEKLNLPTLKHSRPYKLQWLNDCGEVRVDRQVLVTFSIGKYLDEVLCDVVPMHAGHILLGRPWQYDRRVTHDGFKNMYSFVKGGKTIKLAPLTPSQVYEDQLKLQSEVAHKRKCESESDQKRKSEKDIEQKRKSESENEKKERESSSLNLDETNQSLPSLAVSLLQEFEHVFPKEMPNELPPIRGIEHQIDFVPGAAIPNQPAYRNNPEETKELQRQVEDLMSKGYVRESMSQCAVPVLLVRKKDGTWRMCVDCRAINNITVKYRHPIPRLNDMLDELHGSCIFSKIDLKSGYHQIRMKEGDEWKTAFKTKYGLYEWLVLPFGLTNAPSMFMRLMNHALRAFLGRFVVVYFDNILVYSKSLDEYVDYLHCVLAVLRKEKLNANLKKCSFYLDKVVFLGYVVSAKGIAVNEEKVKAVKEWPTTKSITEEKRSIAYFSEKLNGVALNYQTYDKELYALVGALETWQHYLWPKEFVIHTDHESLKHLKGQVNGRSSLDGQKKAEMVKKLHESVQQHIEKRTEQYANKADKGRRQIIFEPSDWVWVHMRKERFPARRQSKLHPRGDGPFQILEKINDNAYKVDLPGEDSWSNPFKERGNDGNQGGPSLKDPLQVPDGPITRSRAKKIKEAMQGLVQSTWDEASKSSTIKVDLKEGEPILIHLIQAVEDMT</sequence>
<evidence type="ECO:0000256" key="7">
    <source>
        <dbReference type="ARBA" id="ARBA00022918"/>
    </source>
</evidence>
<dbReference type="GO" id="GO:0016787">
    <property type="term" value="F:hydrolase activity"/>
    <property type="evidence" value="ECO:0007669"/>
    <property type="project" value="UniProtKB-KW"/>
</dbReference>
<keyword evidence="4" id="KW-0540">Nuclease</keyword>
<evidence type="ECO:0000256" key="1">
    <source>
        <dbReference type="ARBA" id="ARBA00012493"/>
    </source>
</evidence>
<keyword evidence="7" id="KW-0695">RNA-directed DNA polymerase</keyword>
<feature type="region of interest" description="Disordered" evidence="8">
    <location>
        <begin position="271"/>
        <end position="305"/>
    </location>
</feature>
<dbReference type="InterPro" id="IPR005162">
    <property type="entry name" value="Retrotrans_gag_dom"/>
</dbReference>
<dbReference type="GO" id="GO:0003964">
    <property type="term" value="F:RNA-directed DNA polymerase activity"/>
    <property type="evidence" value="ECO:0007669"/>
    <property type="project" value="UniProtKB-KW"/>
</dbReference>
<dbReference type="PROSITE" id="PS50878">
    <property type="entry name" value="RT_POL"/>
    <property type="match status" value="1"/>
</dbReference>
<dbReference type="PANTHER" id="PTHR35046:SF9">
    <property type="entry name" value="RNA-DIRECTED DNA POLYMERASE"/>
    <property type="match status" value="1"/>
</dbReference>
<dbReference type="SUPFAM" id="SSF56672">
    <property type="entry name" value="DNA/RNA polymerases"/>
    <property type="match status" value="1"/>
</dbReference>
<evidence type="ECO:0000259" key="9">
    <source>
        <dbReference type="PROSITE" id="PS50878"/>
    </source>
</evidence>
<accession>A0A2N9HY25</accession>
<evidence type="ECO:0000256" key="8">
    <source>
        <dbReference type="SAM" id="MobiDB-lite"/>
    </source>
</evidence>
<feature type="compositionally biased region" description="Basic and acidic residues" evidence="8">
    <location>
        <begin position="535"/>
        <end position="566"/>
    </location>
</feature>
<dbReference type="Pfam" id="PF24626">
    <property type="entry name" value="SH3_Tf2-1"/>
    <property type="match status" value="1"/>
</dbReference>
<gene>
    <name evidence="10" type="ORF">FSB_LOCUS46689</name>
</gene>
<dbReference type="Pfam" id="PF00078">
    <property type="entry name" value="RVT_1"/>
    <property type="match status" value="1"/>
</dbReference>
<dbReference type="InterPro" id="IPR021109">
    <property type="entry name" value="Peptidase_aspartic_dom_sf"/>
</dbReference>
<dbReference type="EMBL" id="OIVN01004694">
    <property type="protein sequence ID" value="SPD18807.1"/>
    <property type="molecule type" value="Genomic_DNA"/>
</dbReference>
<evidence type="ECO:0000256" key="5">
    <source>
        <dbReference type="ARBA" id="ARBA00022759"/>
    </source>
</evidence>
<organism evidence="10">
    <name type="scientific">Fagus sylvatica</name>
    <name type="common">Beechnut</name>
    <dbReference type="NCBI Taxonomy" id="28930"/>
    <lineage>
        <taxon>Eukaryota</taxon>
        <taxon>Viridiplantae</taxon>
        <taxon>Streptophyta</taxon>
        <taxon>Embryophyta</taxon>
        <taxon>Tracheophyta</taxon>
        <taxon>Spermatophyta</taxon>
        <taxon>Magnoliopsida</taxon>
        <taxon>eudicotyledons</taxon>
        <taxon>Gunneridae</taxon>
        <taxon>Pentapetalae</taxon>
        <taxon>rosids</taxon>
        <taxon>fabids</taxon>
        <taxon>Fagales</taxon>
        <taxon>Fagaceae</taxon>
        <taxon>Fagus</taxon>
    </lineage>
</organism>
<dbReference type="CDD" id="cd01647">
    <property type="entry name" value="RT_LTR"/>
    <property type="match status" value="1"/>
</dbReference>
<dbReference type="Gene3D" id="3.30.70.270">
    <property type="match status" value="1"/>
</dbReference>
<dbReference type="EC" id="2.7.7.49" evidence="1"/>
<feature type="region of interest" description="Disordered" evidence="8">
    <location>
        <begin position="530"/>
        <end position="574"/>
    </location>
</feature>
<keyword evidence="6" id="KW-0378">Hydrolase</keyword>
<dbReference type="PANTHER" id="PTHR35046">
    <property type="entry name" value="ZINC KNUCKLE (CCHC-TYPE) FAMILY PROTEIN"/>
    <property type="match status" value="1"/>
</dbReference>
<name>A0A2N9HY25_FAGSY</name>
<dbReference type="GO" id="GO:0004519">
    <property type="term" value="F:endonuclease activity"/>
    <property type="evidence" value="ECO:0007669"/>
    <property type="project" value="UniProtKB-KW"/>
</dbReference>
<protein>
    <recommendedName>
        <fullName evidence="1">RNA-directed DNA polymerase</fullName>
        <ecNumber evidence="1">2.7.7.49</ecNumber>
    </recommendedName>
</protein>
<evidence type="ECO:0000313" key="10">
    <source>
        <dbReference type="EMBL" id="SPD18807.1"/>
    </source>
</evidence>
<keyword evidence="3" id="KW-0548">Nucleotidyltransferase</keyword>
<evidence type="ECO:0000256" key="4">
    <source>
        <dbReference type="ARBA" id="ARBA00022722"/>
    </source>
</evidence>
<feature type="region of interest" description="Disordered" evidence="8">
    <location>
        <begin position="1002"/>
        <end position="1036"/>
    </location>
</feature>
<proteinExistence type="predicted"/>
<feature type="region of interest" description="Disordered" evidence="8">
    <location>
        <begin position="340"/>
        <end position="359"/>
    </location>
</feature>
<evidence type="ECO:0000256" key="2">
    <source>
        <dbReference type="ARBA" id="ARBA00022679"/>
    </source>
</evidence>
<dbReference type="Pfam" id="PF03732">
    <property type="entry name" value="Retrotrans_gag"/>
    <property type="match status" value="1"/>
</dbReference>
<keyword evidence="2" id="KW-0808">Transferase</keyword>
<feature type="domain" description="Reverse transcriptase" evidence="9">
    <location>
        <begin position="643"/>
        <end position="822"/>
    </location>
</feature>
<evidence type="ECO:0000256" key="3">
    <source>
        <dbReference type="ARBA" id="ARBA00022695"/>
    </source>
</evidence>
<dbReference type="InterPro" id="IPR000477">
    <property type="entry name" value="RT_dom"/>
</dbReference>
<dbReference type="Gene3D" id="3.10.10.10">
    <property type="entry name" value="HIV Type 1 Reverse Transcriptase, subunit A, domain 1"/>
    <property type="match status" value="1"/>
</dbReference>
<dbReference type="InterPro" id="IPR043502">
    <property type="entry name" value="DNA/RNA_pol_sf"/>
</dbReference>
<dbReference type="InterPro" id="IPR056924">
    <property type="entry name" value="SH3_Tf2-1"/>
</dbReference>
<dbReference type="Pfam" id="PF17917">
    <property type="entry name" value="RT_RNaseH"/>
    <property type="match status" value="1"/>
</dbReference>
<dbReference type="AlphaFoldDB" id="A0A2N9HY25"/>
<dbReference type="Gene3D" id="2.40.70.10">
    <property type="entry name" value="Acid Proteases"/>
    <property type="match status" value="1"/>
</dbReference>
<reference evidence="10" key="1">
    <citation type="submission" date="2018-02" db="EMBL/GenBank/DDBJ databases">
        <authorList>
            <person name="Cohen D.B."/>
            <person name="Kent A.D."/>
        </authorList>
    </citation>
    <scope>NUCLEOTIDE SEQUENCE</scope>
</reference>